<dbReference type="InterPro" id="IPR036866">
    <property type="entry name" value="RibonucZ/Hydroxyglut_hydro"/>
</dbReference>
<dbReference type="PANTHER" id="PTHR47619">
    <property type="entry name" value="METALLO-HYDROLASE YYCJ-RELATED"/>
    <property type="match status" value="1"/>
</dbReference>
<proteinExistence type="predicted"/>
<evidence type="ECO:0000313" key="2">
    <source>
        <dbReference type="EMBL" id="EPJ28251.1"/>
    </source>
</evidence>
<evidence type="ECO:0000313" key="3">
    <source>
        <dbReference type="Proteomes" id="UP000014627"/>
    </source>
</evidence>
<dbReference type="RefSeq" id="WP_006343545.1">
    <property type="nucleotide sequence ID" value="NZ_KE356190.1"/>
</dbReference>
<dbReference type="Gene3D" id="3.60.15.10">
    <property type="entry name" value="Ribonuclease Z/Hydroxyacylglutathione hydrolase-like"/>
    <property type="match status" value="1"/>
</dbReference>
<name>A0ABN0MPQ3_CHLPS</name>
<dbReference type="Proteomes" id="UP000014627">
    <property type="component" value="Unassembled WGS sequence"/>
</dbReference>
<gene>
    <name evidence="2" type="ORF">CP99DC5_0282</name>
</gene>
<dbReference type="GeneID" id="12242530"/>
<evidence type="ECO:0000259" key="1">
    <source>
        <dbReference type="SMART" id="SM00849"/>
    </source>
</evidence>
<reference evidence="2 3" key="1">
    <citation type="submission" date="2013-04" db="EMBL/GenBank/DDBJ databases">
        <title>Genome sequence of Chlamydia psittaci 99DC5.</title>
        <authorList>
            <person name="Huot-Creasy H."/>
            <person name="McCracken C.L."/>
            <person name="Humphries M."/>
            <person name="Sachse K."/>
            <person name="Laroucau K."/>
            <person name="Bavoil P."/>
            <person name="Myers G.S."/>
        </authorList>
    </citation>
    <scope>NUCLEOTIDE SEQUENCE [LARGE SCALE GENOMIC DNA]</scope>
    <source>
        <strain evidence="2 3">99DC5</strain>
    </source>
</reference>
<dbReference type="InterPro" id="IPR001279">
    <property type="entry name" value="Metallo-B-lactamas"/>
</dbReference>
<dbReference type="Pfam" id="PF12706">
    <property type="entry name" value="Lactamase_B_2"/>
    <property type="match status" value="1"/>
</dbReference>
<accession>A0ABN0MPQ3</accession>
<sequence>MEGFFPLASGSKGNCAYLGTESSKILIDLGISKQLVTRELLSMNVHPEDIQAIFVSHEHSDHISGIKSFIKTYNTPVICNLETARNLCQLLDVHPTFKIFSTGTTFSFHDLKIQTFNVPHDAVDPVGFIFHYRDEKLGFCTDLGWGTSWIIHELYDCDYLLIEANHDPELVRQSSRPDIYKKRVLSKLGHLSNHECAELLQKVLTPKIKKIYLAHLSSESNTPELALSTVSSAIENITSIAPVVVESHEVTDPIYFSSLITA</sequence>
<dbReference type="SMART" id="SM00849">
    <property type="entry name" value="Lactamase_B"/>
    <property type="match status" value="1"/>
</dbReference>
<protein>
    <submittedName>
        <fullName evidence="2">Metallo-beta-lactamase superfamily protein</fullName>
    </submittedName>
</protein>
<comment type="caution">
    <text evidence="2">The sequence shown here is derived from an EMBL/GenBank/DDBJ whole genome shotgun (WGS) entry which is preliminary data.</text>
</comment>
<dbReference type="SUPFAM" id="SSF56281">
    <property type="entry name" value="Metallo-hydrolase/oxidoreductase"/>
    <property type="match status" value="1"/>
</dbReference>
<feature type="domain" description="Metallo-beta-lactamase" evidence="1">
    <location>
        <begin position="12"/>
        <end position="190"/>
    </location>
</feature>
<dbReference type="EMBL" id="ATLC01000045">
    <property type="protein sequence ID" value="EPJ28251.1"/>
    <property type="molecule type" value="Genomic_DNA"/>
</dbReference>
<keyword evidence="3" id="KW-1185">Reference proteome</keyword>
<dbReference type="PANTHER" id="PTHR47619:SF1">
    <property type="entry name" value="EXODEOXYRIBONUCLEASE WALJ"/>
    <property type="match status" value="1"/>
</dbReference>
<organism evidence="2 3">
    <name type="scientific">Chlamydia psittaci 99DC5</name>
    <dbReference type="NCBI Taxonomy" id="1112251"/>
    <lineage>
        <taxon>Bacteria</taxon>
        <taxon>Pseudomonadati</taxon>
        <taxon>Chlamydiota</taxon>
        <taxon>Chlamydiia</taxon>
        <taxon>Chlamydiales</taxon>
        <taxon>Chlamydiaceae</taxon>
        <taxon>Chlamydia/Chlamydophila group</taxon>
        <taxon>Chlamydia</taxon>
    </lineage>
</organism>
<dbReference type="InterPro" id="IPR052533">
    <property type="entry name" value="WalJ/YycJ-like"/>
</dbReference>